<feature type="domain" description="Leucine-binding protein" evidence="3">
    <location>
        <begin position="51"/>
        <end position="380"/>
    </location>
</feature>
<comment type="caution">
    <text evidence="4">The sequence shown here is derived from an EMBL/GenBank/DDBJ whole genome shotgun (WGS) entry which is preliminary data.</text>
</comment>
<dbReference type="PANTHER" id="PTHR30483:SF6">
    <property type="entry name" value="PERIPLASMIC BINDING PROTEIN OF ABC TRANSPORTER FOR NATURAL AMINO ACIDS"/>
    <property type="match status" value="1"/>
</dbReference>
<dbReference type="CDD" id="cd06328">
    <property type="entry name" value="PBP1_SBP-like"/>
    <property type="match status" value="1"/>
</dbReference>
<reference evidence="4" key="2">
    <citation type="submission" date="2021-04" db="EMBL/GenBank/DDBJ databases">
        <authorList>
            <person name="Gilroy R."/>
        </authorList>
    </citation>
    <scope>NUCLEOTIDE SEQUENCE</scope>
    <source>
        <strain evidence="4">ChiGjej1B1-98</strain>
    </source>
</reference>
<dbReference type="EMBL" id="DXDC01000339">
    <property type="protein sequence ID" value="HIY66837.1"/>
    <property type="molecule type" value="Genomic_DNA"/>
</dbReference>
<protein>
    <submittedName>
        <fullName evidence="4">Substrate-binding domain-containing protein</fullName>
    </submittedName>
</protein>
<dbReference type="InterPro" id="IPR028081">
    <property type="entry name" value="Leu-bd"/>
</dbReference>
<dbReference type="Proteomes" id="UP000824005">
    <property type="component" value="Unassembled WGS sequence"/>
</dbReference>
<dbReference type="PANTHER" id="PTHR30483">
    <property type="entry name" value="LEUCINE-SPECIFIC-BINDING PROTEIN"/>
    <property type="match status" value="1"/>
</dbReference>
<comment type="similarity">
    <text evidence="1">Belongs to the leucine-binding protein family.</text>
</comment>
<evidence type="ECO:0000313" key="4">
    <source>
        <dbReference type="EMBL" id="HIY66837.1"/>
    </source>
</evidence>
<proteinExistence type="inferred from homology"/>
<organism evidence="4 5">
    <name type="scientific">Candidatus Agrococcus pullicola</name>
    <dbReference type="NCBI Taxonomy" id="2838429"/>
    <lineage>
        <taxon>Bacteria</taxon>
        <taxon>Bacillati</taxon>
        <taxon>Actinomycetota</taxon>
        <taxon>Actinomycetes</taxon>
        <taxon>Micrococcales</taxon>
        <taxon>Microbacteriaceae</taxon>
        <taxon>Agrococcus</taxon>
    </lineage>
</organism>
<evidence type="ECO:0000256" key="1">
    <source>
        <dbReference type="ARBA" id="ARBA00010062"/>
    </source>
</evidence>
<reference evidence="4" key="1">
    <citation type="journal article" date="2021" name="PeerJ">
        <title>Extensive microbial diversity within the chicken gut microbiome revealed by metagenomics and culture.</title>
        <authorList>
            <person name="Gilroy R."/>
            <person name="Ravi A."/>
            <person name="Getino M."/>
            <person name="Pursley I."/>
            <person name="Horton D.L."/>
            <person name="Alikhan N.F."/>
            <person name="Baker D."/>
            <person name="Gharbi K."/>
            <person name="Hall N."/>
            <person name="Watson M."/>
            <person name="Adriaenssens E.M."/>
            <person name="Foster-Nyarko E."/>
            <person name="Jarju S."/>
            <person name="Secka A."/>
            <person name="Antonio M."/>
            <person name="Oren A."/>
            <person name="Chaudhuri R.R."/>
            <person name="La Ragione R."/>
            <person name="Hildebrand F."/>
            <person name="Pallen M.J."/>
        </authorList>
    </citation>
    <scope>NUCLEOTIDE SEQUENCE</scope>
    <source>
        <strain evidence="4">ChiGjej1B1-98</strain>
    </source>
</reference>
<dbReference type="PROSITE" id="PS51257">
    <property type="entry name" value="PROKAR_LIPOPROTEIN"/>
    <property type="match status" value="1"/>
</dbReference>
<dbReference type="AlphaFoldDB" id="A0A9D1YX77"/>
<dbReference type="Pfam" id="PF13458">
    <property type="entry name" value="Peripla_BP_6"/>
    <property type="match status" value="1"/>
</dbReference>
<evidence type="ECO:0000259" key="3">
    <source>
        <dbReference type="Pfam" id="PF13458"/>
    </source>
</evidence>
<dbReference type="SUPFAM" id="SSF53822">
    <property type="entry name" value="Periplasmic binding protein-like I"/>
    <property type="match status" value="1"/>
</dbReference>
<sequence length="409" mass="42532">MSADRSKVKGKAVRKSTKIAAVGILSAGLVLTGCAPDQSGGDDGVDGGTAVNVGMITSITGPLATYGEAYRHGFEAGLDYATGGTGEIDGIDLTIEWVDDQGNPDTAVNQSKDLIGQGFQILAGSAASGVALQVAEQASQNNVLFISGPAATDPVTGINDQTFRSGRQTYQDVATAATFLDDLEDAKIVVFAQDNAFGQGNVDSVEAVLGAEGADVESILVAEDATEFTPFAQQIRSAEPDLVFVAWAGATTGAMWEALAQQDVLADTTVVTGLADRASYQAYGPGTGDIDFLNHYFPGVTDNEAAQAMDAYLEEQGHEADLFTVDGFVAAQMLLHAITEGQGDVDAMIAALEGWSFESVKGTLTIRAEDHALIQPMFHVGMVEEDGVWVPELLDTVDGETVAPPVAEG</sequence>
<evidence type="ECO:0000256" key="2">
    <source>
        <dbReference type="ARBA" id="ARBA00022729"/>
    </source>
</evidence>
<name>A0A9D1YX77_9MICO</name>
<dbReference type="Gene3D" id="3.40.50.2300">
    <property type="match status" value="2"/>
</dbReference>
<dbReference type="InterPro" id="IPR028082">
    <property type="entry name" value="Peripla_BP_I"/>
</dbReference>
<dbReference type="InterPro" id="IPR051010">
    <property type="entry name" value="BCAA_transport"/>
</dbReference>
<accession>A0A9D1YX77</accession>
<gene>
    <name evidence="4" type="ORF">H9830_11235</name>
</gene>
<keyword evidence="2" id="KW-0732">Signal</keyword>
<evidence type="ECO:0000313" key="5">
    <source>
        <dbReference type="Proteomes" id="UP000824005"/>
    </source>
</evidence>